<dbReference type="VEuPathDB" id="PlasmoDB:PCYB_005690"/>
<dbReference type="AlphaFoldDB" id="K6V382"/>
<dbReference type="GeneID" id="14696362"/>
<name>K6V382_PLACD</name>
<evidence type="ECO:0000313" key="1">
    <source>
        <dbReference type="EMBL" id="GAB69820.1"/>
    </source>
</evidence>
<dbReference type="RefSeq" id="XP_004228038.1">
    <property type="nucleotide sequence ID" value="XM_004227990.1"/>
</dbReference>
<dbReference type="EMBL" id="DF157894">
    <property type="protein sequence ID" value="GAB69820.1"/>
    <property type="molecule type" value="Genomic_DNA"/>
</dbReference>
<gene>
    <name evidence="1" type="ORF">PCYB_005690</name>
</gene>
<reference evidence="1 2" key="1">
    <citation type="journal article" date="2012" name="Nat. Genet.">
        <title>Plasmodium cynomolgi genome sequences provide insight into Plasmodium vivax and the monkey malaria clade.</title>
        <authorList>
            <person name="Tachibana S."/>
            <person name="Sullivan S.A."/>
            <person name="Kawai S."/>
            <person name="Nakamura S."/>
            <person name="Kim H.R."/>
            <person name="Goto N."/>
            <person name="Arisue N."/>
            <person name="Palacpac N.M.Q."/>
            <person name="Honma H."/>
            <person name="Yagi M."/>
            <person name="Tougan T."/>
            <person name="Katakai Y."/>
            <person name="Kaneko O."/>
            <person name="Mita T."/>
            <person name="Kita K."/>
            <person name="Yasutomi Y."/>
            <person name="Sutton P.L."/>
            <person name="Shakhbatyan R."/>
            <person name="Horii T."/>
            <person name="Yasunaga T."/>
            <person name="Barnwell J.W."/>
            <person name="Escalante A.A."/>
            <person name="Carlton J.M."/>
            <person name="Tanabe K."/>
        </authorList>
    </citation>
    <scope>NUCLEOTIDE SEQUENCE [LARGE SCALE GENOMIC DNA]</scope>
    <source>
        <strain evidence="1 2">B</strain>
    </source>
</reference>
<accession>K6V382</accession>
<dbReference type="Proteomes" id="UP000006319">
    <property type="component" value="Unassembled WGS sequence"/>
</dbReference>
<evidence type="ECO:0000313" key="2">
    <source>
        <dbReference type="Proteomes" id="UP000006319"/>
    </source>
</evidence>
<dbReference type="PhylomeDB" id="K6V382"/>
<organism evidence="1 2">
    <name type="scientific">Plasmodium cynomolgi (strain B)</name>
    <dbReference type="NCBI Taxonomy" id="1120755"/>
    <lineage>
        <taxon>Eukaryota</taxon>
        <taxon>Sar</taxon>
        <taxon>Alveolata</taxon>
        <taxon>Apicomplexa</taxon>
        <taxon>Aconoidasida</taxon>
        <taxon>Haemosporida</taxon>
        <taxon>Plasmodiidae</taxon>
        <taxon>Plasmodium</taxon>
        <taxon>Plasmodium (Plasmodium)</taxon>
    </lineage>
</organism>
<proteinExistence type="predicted"/>
<evidence type="ECO:0008006" key="3">
    <source>
        <dbReference type="Google" id="ProtNLM"/>
    </source>
</evidence>
<protein>
    <recommendedName>
        <fullName evidence="3">CYIR protein</fullName>
    </recommendedName>
</protein>
<sequence>MGILSCADDTVEDGYSFYEHIDKYLEYEKICLHDQKSKEYNYKCESIGLDQYNKEDEKLSNICSRFHCLFDKLITSTIDQTNYNEKNAHFAYVKYWLIHELHKMYASIDDAKHFLKRMITADRVNETMRELNENWDNIDKDEMKNMYELFYLYESYIKNTSPMIIQTQKYFTHTLTMNLINTGNLM</sequence>
<keyword evidence="2" id="KW-1185">Reference proteome</keyword>
<dbReference type="KEGG" id="pcy:PCYB_005690"/>